<comment type="caution">
    <text evidence="3">The sequence shown here is derived from an EMBL/GenBank/DDBJ whole genome shotgun (WGS) entry which is preliminary data.</text>
</comment>
<feature type="domain" description="SWR1-complex protein 3" evidence="2">
    <location>
        <begin position="53"/>
        <end position="163"/>
    </location>
</feature>
<feature type="compositionally biased region" description="Pro residues" evidence="1">
    <location>
        <begin position="250"/>
        <end position="267"/>
    </location>
</feature>
<evidence type="ECO:0000313" key="3">
    <source>
        <dbReference type="EMBL" id="TID13392.1"/>
    </source>
</evidence>
<accession>A0A4Z1ND57</accession>
<evidence type="ECO:0000256" key="1">
    <source>
        <dbReference type="SAM" id="MobiDB-lite"/>
    </source>
</evidence>
<feature type="region of interest" description="Disordered" evidence="1">
    <location>
        <begin position="319"/>
        <end position="342"/>
    </location>
</feature>
<dbReference type="PANTHER" id="PTHR28108:SF1">
    <property type="entry name" value="SWR1-COMPLEX PROTEIN 3"/>
    <property type="match status" value="1"/>
</dbReference>
<dbReference type="PANTHER" id="PTHR28108">
    <property type="entry name" value="SWR1-COMPLEX PROTEIN 3"/>
    <property type="match status" value="1"/>
</dbReference>
<dbReference type="STRING" id="86259.A0A4Z1ND57"/>
<reference evidence="3 4" key="1">
    <citation type="submission" date="2019-04" db="EMBL/GenBank/DDBJ databases">
        <title>High contiguity whole genome sequence and gene annotation resource for two Venturia nashicola isolates.</title>
        <authorList>
            <person name="Prokchorchik M."/>
            <person name="Won K."/>
            <person name="Lee Y."/>
            <person name="Choi E.D."/>
            <person name="Segonzac C."/>
            <person name="Sohn K.H."/>
        </authorList>
    </citation>
    <scope>NUCLEOTIDE SEQUENCE [LARGE SCALE GENOMIC DNA]</scope>
    <source>
        <strain evidence="3 4">PRI2</strain>
    </source>
</reference>
<feature type="region of interest" description="Disordered" evidence="1">
    <location>
        <begin position="180"/>
        <end position="269"/>
    </location>
</feature>
<dbReference type="GO" id="GO:0000812">
    <property type="term" value="C:Swr1 complex"/>
    <property type="evidence" value="ECO:0007669"/>
    <property type="project" value="InterPro"/>
</dbReference>
<name>A0A4Z1ND57_9PEZI</name>
<dbReference type="Pfam" id="PF24707">
    <property type="entry name" value="Swc3"/>
    <property type="match status" value="1"/>
</dbReference>
<feature type="compositionally biased region" description="Pro residues" evidence="1">
    <location>
        <begin position="214"/>
        <end position="238"/>
    </location>
</feature>
<protein>
    <recommendedName>
        <fullName evidence="2">SWR1-complex protein 3 domain-containing protein</fullName>
    </recommendedName>
</protein>
<dbReference type="Proteomes" id="UP000298493">
    <property type="component" value="Unassembled WGS sequence"/>
</dbReference>
<sequence length="501" mass="55004">MVAERRQSSRIKAELPEKRRLSEIEAEKAAPPRKRQRTPSKVEQPSNSAGTLPTKVADGRPLPTLKTPQPSDLLDTEYQSVLDSGVLLASFTRSRQIWTHGTLLEKFWSKTKAPSAKKIKEMTEEEKAAHKAAKGPAMSKIGSATITIEPHAFEVTLFVVKDTTPGIKQGQLPPERQFQQYHAPQPSLAPAYRPPQQQYHPPTLAHTVQYQTPSQPPRPVPAPPVRPPQNVPSAPAPAAPRSQGSNAIPSPAPAPVAAPPKPNPGPDPVIKALAARAATDPELKKVMKVVAQGNASSSELEYFQQHIKELTEQFEKERDEKEKWKPHSTVKPPVPAAPRPPVQNNTAYPVNGMAPRPPNIPYTHPNPQPPRPRIVSTPAPLQILIQFGENANDRYSIPKNSILEFLPGNSLLCSFVVVKTGAEAVDKNGLDLKLEYWQPVTMKISAESHILDMIGRVVATADESRAYMGRVIERCKRADELNLAFRLPKVSAEGEGSLMSR</sequence>
<feature type="region of interest" description="Disordered" evidence="1">
    <location>
        <begin position="1"/>
        <end position="72"/>
    </location>
</feature>
<feature type="compositionally biased region" description="Basic and acidic residues" evidence="1">
    <location>
        <begin position="1"/>
        <end position="30"/>
    </location>
</feature>
<proteinExistence type="predicted"/>
<dbReference type="GO" id="GO:0140849">
    <property type="term" value="F:ATP-dependent H2AZ histone chaperone activity"/>
    <property type="evidence" value="ECO:0007669"/>
    <property type="project" value="InterPro"/>
</dbReference>
<gene>
    <name evidence="3" type="ORF">E6O75_ATG11308</name>
</gene>
<dbReference type="EMBL" id="SNSC02000026">
    <property type="protein sequence ID" value="TID13392.1"/>
    <property type="molecule type" value="Genomic_DNA"/>
</dbReference>
<feature type="compositionally biased region" description="Polar residues" evidence="1">
    <location>
        <begin position="39"/>
        <end position="51"/>
    </location>
</feature>
<organism evidence="3 4">
    <name type="scientific">Venturia nashicola</name>
    <dbReference type="NCBI Taxonomy" id="86259"/>
    <lineage>
        <taxon>Eukaryota</taxon>
        <taxon>Fungi</taxon>
        <taxon>Dikarya</taxon>
        <taxon>Ascomycota</taxon>
        <taxon>Pezizomycotina</taxon>
        <taxon>Dothideomycetes</taxon>
        <taxon>Pleosporomycetidae</taxon>
        <taxon>Venturiales</taxon>
        <taxon>Venturiaceae</taxon>
        <taxon>Venturia</taxon>
    </lineage>
</organism>
<keyword evidence="4" id="KW-1185">Reference proteome</keyword>
<feature type="compositionally biased region" description="Polar residues" evidence="1">
    <location>
        <begin position="195"/>
        <end position="212"/>
    </location>
</feature>
<dbReference type="InterPro" id="IPR037651">
    <property type="entry name" value="Swc3"/>
</dbReference>
<feature type="compositionally biased region" description="Pro residues" evidence="1">
    <location>
        <begin position="332"/>
        <end position="341"/>
    </location>
</feature>
<dbReference type="InterPro" id="IPR057558">
    <property type="entry name" value="Swc3_dom"/>
</dbReference>
<evidence type="ECO:0000313" key="4">
    <source>
        <dbReference type="Proteomes" id="UP000298493"/>
    </source>
</evidence>
<evidence type="ECO:0000259" key="2">
    <source>
        <dbReference type="Pfam" id="PF24707"/>
    </source>
</evidence>
<dbReference type="AlphaFoldDB" id="A0A4Z1ND57"/>
<dbReference type="OrthoDB" id="5338195at2759"/>